<proteinExistence type="predicted"/>
<dbReference type="RefSeq" id="WP_016821796.1">
    <property type="nucleotide sequence ID" value="NZ_CP009909.1"/>
</dbReference>
<sequence>MSQLTEETWVADIVKEVPKTSDLFRKLRIDFCCGGKISLREAAASRGLHAGELLARVHEVEENQAQHKQMQPSSLEPKELIAYIQDEYHTKLCEELAALTPYITKLTRVHGERYSHLKRVNELYTLLKQKLTVHIQFKESLLFPLIQAFFQDSTFERVDALLFHLSELQDEHQAVVDLLQELRLITNGFEPLQEACGTHRLVLKRLEDLEADIYNHILLENCTLVERTRQAQPHS</sequence>
<organism evidence="5 6">
    <name type="scientific">Paenibacillus polymyxa</name>
    <name type="common">Bacillus polymyxa</name>
    <dbReference type="NCBI Taxonomy" id="1406"/>
    <lineage>
        <taxon>Bacteria</taxon>
        <taxon>Bacillati</taxon>
        <taxon>Bacillota</taxon>
        <taxon>Bacilli</taxon>
        <taxon>Bacillales</taxon>
        <taxon>Paenibacillaceae</taxon>
        <taxon>Paenibacillus</taxon>
    </lineage>
</organism>
<dbReference type="InterPro" id="IPR019903">
    <property type="entry name" value="RIC_family"/>
</dbReference>
<evidence type="ECO:0000256" key="2">
    <source>
        <dbReference type="ARBA" id="ARBA00022490"/>
    </source>
</evidence>
<evidence type="ECO:0000313" key="6">
    <source>
        <dbReference type="Proteomes" id="UP000254400"/>
    </source>
</evidence>
<keyword evidence="3" id="KW-0479">Metal-binding</keyword>
<keyword evidence="4" id="KW-0408">Iron</keyword>
<keyword evidence="2" id="KW-0963">Cytoplasm</keyword>
<protein>
    <submittedName>
        <fullName evidence="5">Regulator of cell morphogenesis and NO signaling RCMNS</fullName>
    </submittedName>
</protein>
<dbReference type="PANTHER" id="PTHR36438:SF1">
    <property type="entry name" value="IRON-SULFUR CLUSTER REPAIR PROTEIN YTFE"/>
    <property type="match status" value="1"/>
</dbReference>
<dbReference type="AlphaFoldDB" id="A0A0F0G7Z2"/>
<comment type="subcellular location">
    <subcellularLocation>
        <location evidence="1">Cytoplasm</location>
    </subcellularLocation>
</comment>
<evidence type="ECO:0000256" key="1">
    <source>
        <dbReference type="ARBA" id="ARBA00004496"/>
    </source>
</evidence>
<dbReference type="InterPro" id="IPR038062">
    <property type="entry name" value="ScdA-like_N_sf"/>
</dbReference>
<dbReference type="GO" id="GO:0005737">
    <property type="term" value="C:cytoplasm"/>
    <property type="evidence" value="ECO:0007669"/>
    <property type="project" value="UniProtKB-SubCell"/>
</dbReference>
<dbReference type="GO" id="GO:0046872">
    <property type="term" value="F:metal ion binding"/>
    <property type="evidence" value="ECO:0007669"/>
    <property type="project" value="UniProtKB-KW"/>
</dbReference>
<dbReference type="InterPro" id="IPR012312">
    <property type="entry name" value="Hemerythrin-like"/>
</dbReference>
<dbReference type="Gene3D" id="1.20.120.520">
    <property type="entry name" value="nmb1532 protein domain like"/>
    <property type="match status" value="1"/>
</dbReference>
<dbReference type="EMBL" id="UGSC01000001">
    <property type="protein sequence ID" value="SUA71165.1"/>
    <property type="molecule type" value="Genomic_DNA"/>
</dbReference>
<evidence type="ECO:0000313" key="5">
    <source>
        <dbReference type="EMBL" id="SUA71165.1"/>
    </source>
</evidence>
<dbReference type="GeneID" id="93347377"/>
<reference evidence="5 6" key="1">
    <citation type="submission" date="2018-06" db="EMBL/GenBank/DDBJ databases">
        <authorList>
            <consortium name="Pathogen Informatics"/>
            <person name="Doyle S."/>
        </authorList>
    </citation>
    <scope>NUCLEOTIDE SEQUENCE [LARGE SCALE GENOMIC DNA]</scope>
    <source>
        <strain evidence="5 6">NCTC10343</strain>
    </source>
</reference>
<dbReference type="Pfam" id="PF04405">
    <property type="entry name" value="ScdA_N"/>
    <property type="match status" value="1"/>
</dbReference>
<accession>A0A0F0G7Z2</accession>
<name>A0A0F0G7Z2_PAEPO</name>
<dbReference type="Pfam" id="PF01814">
    <property type="entry name" value="Hemerythrin"/>
    <property type="match status" value="1"/>
</dbReference>
<evidence type="ECO:0000256" key="3">
    <source>
        <dbReference type="ARBA" id="ARBA00022723"/>
    </source>
</evidence>
<gene>
    <name evidence="5" type="primary">scdA</name>
    <name evidence="5" type="ORF">NCTC10343_04052</name>
</gene>
<dbReference type="PANTHER" id="PTHR36438">
    <property type="entry name" value="IRON-SULFUR CLUSTER REPAIR PROTEIN YTFE"/>
    <property type="match status" value="1"/>
</dbReference>
<evidence type="ECO:0000256" key="4">
    <source>
        <dbReference type="ARBA" id="ARBA00023004"/>
    </source>
</evidence>
<dbReference type="Proteomes" id="UP000254400">
    <property type="component" value="Unassembled WGS sequence"/>
</dbReference>
<dbReference type="Gene3D" id="1.10.3910.10">
    <property type="entry name" value="SP0561-like"/>
    <property type="match status" value="1"/>
</dbReference>